<comment type="caution">
    <text evidence="3">The sequence shown here is derived from an EMBL/GenBank/DDBJ whole genome shotgun (WGS) entry which is preliminary data.</text>
</comment>
<protein>
    <submittedName>
        <fullName evidence="3">Uncharacterized protein</fullName>
    </submittedName>
</protein>
<evidence type="ECO:0000256" key="2">
    <source>
        <dbReference type="SAM" id="Phobius"/>
    </source>
</evidence>
<name>A0A9P4K527_9PLEO</name>
<gene>
    <name evidence="3" type="ORF">CC78DRAFT_30361</name>
</gene>
<dbReference type="Proteomes" id="UP000800093">
    <property type="component" value="Unassembled WGS sequence"/>
</dbReference>
<feature type="compositionally biased region" description="Basic and acidic residues" evidence="1">
    <location>
        <begin position="1"/>
        <end position="11"/>
    </location>
</feature>
<accession>A0A9P4K527</accession>
<proteinExistence type="predicted"/>
<reference evidence="4" key="1">
    <citation type="journal article" date="2020" name="Stud. Mycol.">
        <title>101 Dothideomycetes genomes: A test case for predicting lifestyles and emergence of pathogens.</title>
        <authorList>
            <person name="Haridas S."/>
            <person name="Albert R."/>
            <person name="Binder M."/>
            <person name="Bloem J."/>
            <person name="LaButti K."/>
            <person name="Salamov A."/>
            <person name="Andreopoulos B."/>
            <person name="Baker S."/>
            <person name="Barry K."/>
            <person name="Bills G."/>
            <person name="Bluhm B."/>
            <person name="Cannon C."/>
            <person name="Castanera R."/>
            <person name="Culley D."/>
            <person name="Daum C."/>
            <person name="Ezra D."/>
            <person name="Gonzalez J."/>
            <person name="Henrissat B."/>
            <person name="Kuo A."/>
            <person name="Liang C."/>
            <person name="Lipzen A."/>
            <person name="Lutzoni F."/>
            <person name="Magnuson J."/>
            <person name="Mondo S."/>
            <person name="Nolan M."/>
            <person name="Ohm R."/>
            <person name="Pangilinan J."/>
            <person name="Park H.-J."/>
            <person name="Ramirez L."/>
            <person name="Alfaro M."/>
            <person name="Sun H."/>
            <person name="Tritt A."/>
            <person name="Yoshinaga Y."/>
            <person name="Zwiers L.-H."/>
            <person name="Turgeon B."/>
            <person name="Goodwin S."/>
            <person name="Spatafora J."/>
            <person name="Crous P."/>
            <person name="Grigoriev I."/>
        </authorList>
    </citation>
    <scope>NUCLEOTIDE SEQUENCE [LARGE SCALE GENOMIC DNA]</scope>
    <source>
        <strain evidence="4">CBS 304.66</strain>
    </source>
</reference>
<evidence type="ECO:0000313" key="3">
    <source>
        <dbReference type="EMBL" id="KAF2260275.1"/>
    </source>
</evidence>
<evidence type="ECO:0000256" key="1">
    <source>
        <dbReference type="SAM" id="MobiDB-lite"/>
    </source>
</evidence>
<feature type="region of interest" description="Disordered" evidence="1">
    <location>
        <begin position="1"/>
        <end position="28"/>
    </location>
</feature>
<dbReference type="AlphaFoldDB" id="A0A9P4K527"/>
<dbReference type="EMBL" id="ML986686">
    <property type="protein sequence ID" value="KAF2260275.1"/>
    <property type="molecule type" value="Genomic_DNA"/>
</dbReference>
<dbReference type="OrthoDB" id="3687641at2759"/>
<keyword evidence="2" id="KW-0812">Transmembrane</keyword>
<keyword evidence="4" id="KW-1185">Reference proteome</keyword>
<keyword evidence="2" id="KW-0472">Membrane</keyword>
<feature type="transmembrane region" description="Helical" evidence="2">
    <location>
        <begin position="34"/>
        <end position="55"/>
    </location>
</feature>
<organism evidence="3 4">
    <name type="scientific">Lojkania enalia</name>
    <dbReference type="NCBI Taxonomy" id="147567"/>
    <lineage>
        <taxon>Eukaryota</taxon>
        <taxon>Fungi</taxon>
        <taxon>Dikarya</taxon>
        <taxon>Ascomycota</taxon>
        <taxon>Pezizomycotina</taxon>
        <taxon>Dothideomycetes</taxon>
        <taxon>Pleosporomycetidae</taxon>
        <taxon>Pleosporales</taxon>
        <taxon>Pleosporales incertae sedis</taxon>
        <taxon>Lojkania</taxon>
    </lineage>
</organism>
<evidence type="ECO:0000313" key="4">
    <source>
        <dbReference type="Proteomes" id="UP000800093"/>
    </source>
</evidence>
<keyword evidence="2" id="KW-1133">Transmembrane helix</keyword>
<sequence>MEPKEMQKAEENETLLPISEPTEKRRTPRKQRNIFIHWTLIACSITAGVAAGYLLGHHQKGGSVNYGLPAPPGSVRTSWHHNFTFTQKPDSESEAAWSSIIPVGRGFIHHPQLAPFISNIAVFHQLHCLHAIVVAYYDALSSQPMEMADIPDFDAETDKDLSELYID</sequence>